<gene>
    <name evidence="1" type="ORF">RPERSI_LOCUS16498</name>
</gene>
<organism evidence="1 2">
    <name type="scientific">Racocetra persica</name>
    <dbReference type="NCBI Taxonomy" id="160502"/>
    <lineage>
        <taxon>Eukaryota</taxon>
        <taxon>Fungi</taxon>
        <taxon>Fungi incertae sedis</taxon>
        <taxon>Mucoromycota</taxon>
        <taxon>Glomeromycotina</taxon>
        <taxon>Glomeromycetes</taxon>
        <taxon>Diversisporales</taxon>
        <taxon>Gigasporaceae</taxon>
        <taxon>Racocetra</taxon>
    </lineage>
</organism>
<evidence type="ECO:0000313" key="2">
    <source>
        <dbReference type="Proteomes" id="UP000789920"/>
    </source>
</evidence>
<feature type="non-terminal residue" evidence="1">
    <location>
        <position position="42"/>
    </location>
</feature>
<protein>
    <submittedName>
        <fullName evidence="1">795_t:CDS:1</fullName>
    </submittedName>
</protein>
<reference evidence="1" key="1">
    <citation type="submission" date="2021-06" db="EMBL/GenBank/DDBJ databases">
        <authorList>
            <person name="Kallberg Y."/>
            <person name="Tangrot J."/>
            <person name="Rosling A."/>
        </authorList>
    </citation>
    <scope>NUCLEOTIDE SEQUENCE</scope>
    <source>
        <strain evidence="1">MA461A</strain>
    </source>
</reference>
<comment type="caution">
    <text evidence="1">The sequence shown here is derived from an EMBL/GenBank/DDBJ whole genome shotgun (WGS) entry which is preliminary data.</text>
</comment>
<name>A0ACA9R0T4_9GLOM</name>
<dbReference type="Proteomes" id="UP000789920">
    <property type="component" value="Unassembled WGS sequence"/>
</dbReference>
<dbReference type="EMBL" id="CAJVQC010040892">
    <property type="protein sequence ID" value="CAG8771778.1"/>
    <property type="molecule type" value="Genomic_DNA"/>
</dbReference>
<proteinExistence type="predicted"/>
<evidence type="ECO:0000313" key="1">
    <source>
        <dbReference type="EMBL" id="CAG8771778.1"/>
    </source>
</evidence>
<keyword evidence="2" id="KW-1185">Reference proteome</keyword>
<sequence length="42" mass="4773">MFTEMPFTEPTILKLNSEAAERASRLLCVKKNTTGLSSWALW</sequence>
<accession>A0ACA9R0T4</accession>